<keyword evidence="1" id="KW-1133">Transmembrane helix</keyword>
<evidence type="ECO:0000313" key="3">
    <source>
        <dbReference type="Proteomes" id="UP000197025"/>
    </source>
</evidence>
<feature type="transmembrane region" description="Helical" evidence="1">
    <location>
        <begin position="19"/>
        <end position="41"/>
    </location>
</feature>
<feature type="transmembrane region" description="Helical" evidence="1">
    <location>
        <begin position="133"/>
        <end position="154"/>
    </location>
</feature>
<keyword evidence="1" id="KW-0812">Transmembrane</keyword>
<accession>A0A212QQL8</accession>
<dbReference type="Proteomes" id="UP000197025">
    <property type="component" value="Unassembled WGS sequence"/>
</dbReference>
<gene>
    <name evidence="2" type="ORF">SAMN02746019_00003760</name>
</gene>
<evidence type="ECO:0000313" key="2">
    <source>
        <dbReference type="EMBL" id="SNB61730.1"/>
    </source>
</evidence>
<name>A0A212QQL8_9CHLR</name>
<dbReference type="AlphaFoldDB" id="A0A212QQL8"/>
<reference evidence="3" key="1">
    <citation type="submission" date="2017-06" db="EMBL/GenBank/DDBJ databases">
        <authorList>
            <person name="Varghese N."/>
            <person name="Submissions S."/>
        </authorList>
    </citation>
    <scope>NUCLEOTIDE SEQUENCE [LARGE SCALE GENOMIC DNA]</scope>
    <source>
        <strain evidence="3">JAD2</strain>
    </source>
</reference>
<keyword evidence="1" id="KW-0472">Membrane</keyword>
<organism evidence="2 3">
    <name type="scientific">Thermoflexus hugenholtzii JAD2</name>
    <dbReference type="NCBI Taxonomy" id="877466"/>
    <lineage>
        <taxon>Bacteria</taxon>
        <taxon>Bacillati</taxon>
        <taxon>Chloroflexota</taxon>
        <taxon>Thermoflexia</taxon>
        <taxon>Thermoflexales</taxon>
        <taxon>Thermoflexaceae</taxon>
        <taxon>Thermoflexus</taxon>
    </lineage>
</organism>
<dbReference type="RefSeq" id="WP_088570569.1">
    <property type="nucleotide sequence ID" value="NZ_FYEK01000018.1"/>
</dbReference>
<sequence length="345" mass="37460">MGTILQAVGILLQPYRQRLLIGGALFLVGLALGLIYGWYIAPVEWTDAAPVDLRADYRANYLRLLADATRAGFLRVEESTGWLGQRWNPRDAAREIRRLAAQETDPARRATMEQLAAAWEQAPAPPTPTQGGIPAFCLAGLAGLILIGIAFFLLRRRAPQAVPRRLTPAPAAAPAGPMRTPAAPEPPVPIEAYPAVGAPPLAQRQVTYKLGDDHFDLSFPIELPNGEFLGEFGVGISETIGVGDPAKVTAFEVWLFDKNDIKTVTKVLASEHAYRDTALQARLRQKGDLVLASPGAIVELETQGLRLQARVAELEYGSGALPPNSFFSRLTLDLAAWRKEEEETA</sequence>
<dbReference type="InParanoid" id="A0A212QQL8"/>
<dbReference type="EMBL" id="FYEK01000018">
    <property type="protein sequence ID" value="SNB61730.1"/>
    <property type="molecule type" value="Genomic_DNA"/>
</dbReference>
<keyword evidence="3" id="KW-1185">Reference proteome</keyword>
<evidence type="ECO:0000256" key="1">
    <source>
        <dbReference type="SAM" id="Phobius"/>
    </source>
</evidence>
<protein>
    <submittedName>
        <fullName evidence="2">Uncharacterized protein</fullName>
    </submittedName>
</protein>
<proteinExistence type="predicted"/>
<dbReference type="OrthoDB" id="155911at2"/>